<evidence type="ECO:0000313" key="4">
    <source>
        <dbReference type="Proteomes" id="UP001204015"/>
    </source>
</evidence>
<evidence type="ECO:0000259" key="2">
    <source>
        <dbReference type="Pfam" id="PF25023"/>
    </source>
</evidence>
<keyword evidence="4" id="KW-1185">Reference proteome</keyword>
<dbReference type="Gene3D" id="2.180.10.10">
    <property type="entry name" value="RHS repeat-associated core"/>
    <property type="match status" value="1"/>
</dbReference>
<accession>A0ABT1C280</accession>
<organism evidence="3 4">
    <name type="scientific">Segatella cerevisiae</name>
    <dbReference type="NCBI Taxonomy" id="2053716"/>
    <lineage>
        <taxon>Bacteria</taxon>
        <taxon>Pseudomonadati</taxon>
        <taxon>Bacteroidota</taxon>
        <taxon>Bacteroidia</taxon>
        <taxon>Bacteroidales</taxon>
        <taxon>Prevotellaceae</taxon>
        <taxon>Segatella</taxon>
    </lineage>
</organism>
<dbReference type="PANTHER" id="PTHR32305:SF15">
    <property type="entry name" value="PROTEIN RHSA-RELATED"/>
    <property type="match status" value="1"/>
</dbReference>
<reference evidence="3 4" key="1">
    <citation type="submission" date="2022-06" db="EMBL/GenBank/DDBJ databases">
        <title>A taxonomic note on the genus Prevotella: Description of four novel genera and emended description of the genera Hallella and Xylanibacter.</title>
        <authorList>
            <person name="Hitch T.C.A."/>
        </authorList>
    </citation>
    <scope>NUCLEOTIDE SEQUENCE [LARGE SCALE GENOMIC DNA]</scope>
    <source>
        <strain evidence="3 4">DSM 100619</strain>
    </source>
</reference>
<gene>
    <name evidence="3" type="ORF">NG821_12340</name>
</gene>
<dbReference type="NCBIfam" id="TIGR03696">
    <property type="entry name" value="Rhs_assc_core"/>
    <property type="match status" value="1"/>
</dbReference>
<dbReference type="EMBL" id="JAMXLY010000088">
    <property type="protein sequence ID" value="MCO6026613.1"/>
    <property type="molecule type" value="Genomic_DNA"/>
</dbReference>
<dbReference type="PANTHER" id="PTHR32305">
    <property type="match status" value="1"/>
</dbReference>
<dbReference type="Proteomes" id="UP001204015">
    <property type="component" value="Unassembled WGS sequence"/>
</dbReference>
<dbReference type="Pfam" id="PF25023">
    <property type="entry name" value="TEN_YD-shell"/>
    <property type="match status" value="1"/>
</dbReference>
<feature type="domain" description="Teneurin-like YD-shell" evidence="2">
    <location>
        <begin position="91"/>
        <end position="173"/>
    </location>
</feature>
<dbReference type="InterPro" id="IPR050708">
    <property type="entry name" value="T6SS_VgrG/RHS"/>
</dbReference>
<dbReference type="RefSeq" id="WP_252761962.1">
    <property type="nucleotide sequence ID" value="NZ_JAMXLY010000088.1"/>
</dbReference>
<sequence>MSDANKGIAKIEYDTMNHPMRIQFTNGNVTEYIYASTGERLRTIHRTVADNILSVDSTDYIGNFIFENGKADKYLFNGGYCSFTSTGLPIYHYYTQDHLGNNRAVVNEDGTLEQVTHYYPFGGIYGDAGLNASLQPYKYNGKELDRTHELDLYDYGARNYDAIIGRWTTMDPLAERTPEVSPYVYCVDNPVNAIDVDGRKIYAIQIEAQRMILNTLPEDLRQYVQFDKKGYIRQDPLKTIQSDSQNFQSLKTMALSDKIVEVKLDDKFRYRNKKGILCVYPMHYSGVDRSFVGNNNGRGIGASTGETGLLGKTLFPDSNGLQNSPNNNIIVVINSKLSEEGRAQIYSHEANGHAYVYIITKGDRKEASHQYGLGNTDLNRSLFDLINKSMNETIQNMK</sequence>
<evidence type="ECO:0000313" key="3">
    <source>
        <dbReference type="EMBL" id="MCO6026613.1"/>
    </source>
</evidence>
<protein>
    <submittedName>
        <fullName evidence="3">RHS repeat-associated core domain-containing protein</fullName>
    </submittedName>
</protein>
<evidence type="ECO:0000256" key="1">
    <source>
        <dbReference type="ARBA" id="ARBA00022737"/>
    </source>
</evidence>
<comment type="caution">
    <text evidence="3">The sequence shown here is derived from an EMBL/GenBank/DDBJ whole genome shotgun (WGS) entry which is preliminary data.</text>
</comment>
<keyword evidence="1" id="KW-0677">Repeat</keyword>
<dbReference type="InterPro" id="IPR056823">
    <property type="entry name" value="TEN-like_YD-shell"/>
</dbReference>
<dbReference type="InterPro" id="IPR022385">
    <property type="entry name" value="Rhs_assc_core"/>
</dbReference>
<name>A0ABT1C280_9BACT</name>
<proteinExistence type="predicted"/>